<dbReference type="SUPFAM" id="SSF161098">
    <property type="entry name" value="MetI-like"/>
    <property type="match status" value="1"/>
</dbReference>
<comment type="similarity">
    <text evidence="5">Belongs to the binding-protein-dependent transport system permease family.</text>
</comment>
<dbReference type="EMBL" id="FTNP01000002">
    <property type="protein sequence ID" value="SIR66326.1"/>
    <property type="molecule type" value="Genomic_DNA"/>
</dbReference>
<keyword evidence="9" id="KW-1185">Reference proteome</keyword>
<evidence type="ECO:0000259" key="6">
    <source>
        <dbReference type="PROSITE" id="PS50928"/>
    </source>
</evidence>
<feature type="transmembrane region" description="Helical" evidence="5">
    <location>
        <begin position="63"/>
        <end position="92"/>
    </location>
</feature>
<dbReference type="AlphaFoldDB" id="A0A1N7CRP9"/>
<keyword evidence="3 5" id="KW-1133">Transmembrane helix</keyword>
<dbReference type="EMBL" id="CP019327">
    <property type="protein sequence ID" value="APX97033.1"/>
    <property type="molecule type" value="Genomic_DNA"/>
</dbReference>
<name>A0A1N7CRP9_9EURY</name>
<evidence type="ECO:0000256" key="1">
    <source>
        <dbReference type="ARBA" id="ARBA00004141"/>
    </source>
</evidence>
<evidence type="ECO:0000313" key="10">
    <source>
        <dbReference type="Proteomes" id="UP000187321"/>
    </source>
</evidence>
<dbReference type="InterPro" id="IPR035906">
    <property type="entry name" value="MetI-like_sf"/>
</dbReference>
<dbReference type="InterPro" id="IPR000515">
    <property type="entry name" value="MetI-like"/>
</dbReference>
<evidence type="ECO:0000256" key="4">
    <source>
        <dbReference type="ARBA" id="ARBA00023136"/>
    </source>
</evidence>
<evidence type="ECO:0000256" key="2">
    <source>
        <dbReference type="ARBA" id="ARBA00022692"/>
    </source>
</evidence>
<dbReference type="InterPro" id="IPR051408">
    <property type="entry name" value="Phosphate_transprt_permease"/>
</dbReference>
<feature type="transmembrane region" description="Helical" evidence="5">
    <location>
        <begin position="193"/>
        <end position="216"/>
    </location>
</feature>
<sequence>MDRYAKQRLIGLLARGATAIVVSVMVFVVGVTIYRGARILLTDPSIVVTPPGSQYTLQAEGGFLHAIVGSVFIVIPATIVSTILAISTAIYLQSDYSSERFSDLANMFLNVLWGTPPIVYGVFVLTIIFTVGARQSLLFGIIAIAIFQYPIMTRYTDEALRSAPDTVKEASYGLGSTRFETARMTVRSALPGVIAGVIMGFARGIGDAATVLFTAGRSTNMPGGPMDGATTLPILIYENATSPNDELVAQAYAASFLLIVVVLALIAISKVLAGRFARYTPGGRHS</sequence>
<dbReference type="OrthoDB" id="338493at2157"/>
<dbReference type="Proteomes" id="UP000187321">
    <property type="component" value="Chromosome"/>
</dbReference>
<feature type="transmembrane region" description="Helical" evidence="5">
    <location>
        <begin position="12"/>
        <end position="34"/>
    </location>
</feature>
<dbReference type="PANTHER" id="PTHR42922:SF1">
    <property type="entry name" value="PHOSPHATE TRANSPORT SYSTEM PERMEASE PROTEIN PSTA"/>
    <property type="match status" value="1"/>
</dbReference>
<protein>
    <submittedName>
        <fullName evidence="7">ABC transporter permease</fullName>
    </submittedName>
    <submittedName>
        <fullName evidence="8">Phosphate transport system permease protein</fullName>
    </submittedName>
</protein>
<evidence type="ECO:0000256" key="5">
    <source>
        <dbReference type="RuleBase" id="RU363032"/>
    </source>
</evidence>
<evidence type="ECO:0000256" key="3">
    <source>
        <dbReference type="ARBA" id="ARBA00022989"/>
    </source>
</evidence>
<reference evidence="7 10" key="1">
    <citation type="submission" date="2017-01" db="EMBL/GenBank/DDBJ databases">
        <title>Complete genome sequence of Haloterrigena daqingensis type strain (JX313T).</title>
        <authorList>
            <person name="Shuang W."/>
        </authorList>
    </citation>
    <scope>NUCLEOTIDE SEQUENCE [LARGE SCALE GENOMIC DNA]</scope>
    <source>
        <strain evidence="7 10">JX313</strain>
    </source>
</reference>
<dbReference type="Proteomes" id="UP000185687">
    <property type="component" value="Unassembled WGS sequence"/>
</dbReference>
<evidence type="ECO:0000313" key="8">
    <source>
        <dbReference type="EMBL" id="SIR66326.1"/>
    </source>
</evidence>
<evidence type="ECO:0000313" key="9">
    <source>
        <dbReference type="Proteomes" id="UP000185687"/>
    </source>
</evidence>
<dbReference type="STRING" id="588898.BB347_10600"/>
<reference evidence="8 9" key="2">
    <citation type="submission" date="2017-01" db="EMBL/GenBank/DDBJ databases">
        <authorList>
            <person name="Mah S.A."/>
            <person name="Swanson W.J."/>
            <person name="Moy G.W."/>
            <person name="Vacquier V.D."/>
        </authorList>
    </citation>
    <scope>NUCLEOTIDE SEQUENCE [LARGE SCALE GENOMIC DNA]</scope>
    <source>
        <strain evidence="8 9">CGMCC 1.8909</strain>
    </source>
</reference>
<feature type="transmembrane region" description="Helical" evidence="5">
    <location>
        <begin position="135"/>
        <end position="152"/>
    </location>
</feature>
<dbReference type="Gene3D" id="1.10.3720.10">
    <property type="entry name" value="MetI-like"/>
    <property type="match status" value="1"/>
</dbReference>
<keyword evidence="5" id="KW-0813">Transport</keyword>
<feature type="transmembrane region" description="Helical" evidence="5">
    <location>
        <begin position="247"/>
        <end position="268"/>
    </location>
</feature>
<feature type="domain" description="ABC transmembrane type-1" evidence="6">
    <location>
        <begin position="67"/>
        <end position="269"/>
    </location>
</feature>
<dbReference type="CDD" id="cd06261">
    <property type="entry name" value="TM_PBP2"/>
    <property type="match status" value="1"/>
</dbReference>
<dbReference type="GeneID" id="30956397"/>
<gene>
    <name evidence="7" type="ORF">BB347_10600</name>
    <name evidence="8" type="ORF">SAMN05421809_1852</name>
</gene>
<dbReference type="PANTHER" id="PTHR42922">
    <property type="entry name" value="PHOSPHATE TRANSPORT SYSTEM PERMEASE PROTEIN PSTA"/>
    <property type="match status" value="1"/>
</dbReference>
<accession>A0A1N7CRP9</accession>
<dbReference type="PROSITE" id="PS50928">
    <property type="entry name" value="ABC_TM1"/>
    <property type="match status" value="1"/>
</dbReference>
<dbReference type="KEGG" id="hda:BB347_10600"/>
<comment type="subcellular location">
    <subcellularLocation>
        <location evidence="5">Cell membrane</location>
        <topology evidence="5">Multi-pass membrane protein</topology>
    </subcellularLocation>
    <subcellularLocation>
        <location evidence="1">Membrane</location>
        <topology evidence="1">Multi-pass membrane protein</topology>
    </subcellularLocation>
</comment>
<evidence type="ECO:0000313" key="7">
    <source>
        <dbReference type="EMBL" id="APX97033.1"/>
    </source>
</evidence>
<proteinExistence type="inferred from homology"/>
<feature type="transmembrane region" description="Helical" evidence="5">
    <location>
        <begin position="104"/>
        <end position="129"/>
    </location>
</feature>
<organism evidence="8 9">
    <name type="scientific">Natronorubrum daqingense</name>
    <dbReference type="NCBI Taxonomy" id="588898"/>
    <lineage>
        <taxon>Archaea</taxon>
        <taxon>Methanobacteriati</taxon>
        <taxon>Methanobacteriota</taxon>
        <taxon>Stenosarchaea group</taxon>
        <taxon>Halobacteria</taxon>
        <taxon>Halobacteriales</taxon>
        <taxon>Natrialbaceae</taxon>
        <taxon>Natronorubrum</taxon>
    </lineage>
</organism>
<keyword evidence="2 5" id="KW-0812">Transmembrane</keyword>
<dbReference type="GO" id="GO:0005886">
    <property type="term" value="C:plasma membrane"/>
    <property type="evidence" value="ECO:0007669"/>
    <property type="project" value="UniProtKB-SubCell"/>
</dbReference>
<keyword evidence="4 5" id="KW-0472">Membrane</keyword>
<dbReference type="RefSeq" id="WP_076581268.1">
    <property type="nucleotide sequence ID" value="NZ_CP019327.1"/>
</dbReference>
<dbReference type="Pfam" id="PF00528">
    <property type="entry name" value="BPD_transp_1"/>
    <property type="match status" value="1"/>
</dbReference>
<dbReference type="GO" id="GO:0055085">
    <property type="term" value="P:transmembrane transport"/>
    <property type="evidence" value="ECO:0007669"/>
    <property type="project" value="InterPro"/>
</dbReference>